<dbReference type="EMBL" id="NTFH01000005">
    <property type="protein sequence ID" value="PHQ15986.1"/>
    <property type="molecule type" value="Genomic_DNA"/>
</dbReference>
<reference evidence="7 8" key="1">
    <citation type="submission" date="2017-09" db="EMBL/GenBank/DDBJ databases">
        <title>The draft genome sequences of Marinobacter sp. PWS21.</title>
        <authorList>
            <person name="Cao J."/>
        </authorList>
    </citation>
    <scope>NUCLEOTIDE SEQUENCE [LARGE SCALE GENOMIC DNA]</scope>
    <source>
        <strain evidence="7 8">PWS21</strain>
    </source>
</reference>
<dbReference type="Pfam" id="PF03706">
    <property type="entry name" value="LPG_synthase_TM"/>
    <property type="match status" value="1"/>
</dbReference>
<proteinExistence type="predicted"/>
<comment type="caution">
    <text evidence="7">The sequence shown here is derived from an EMBL/GenBank/DDBJ whole genome shotgun (WGS) entry which is preliminary data.</text>
</comment>
<feature type="transmembrane region" description="Helical" evidence="6">
    <location>
        <begin position="315"/>
        <end position="343"/>
    </location>
</feature>
<dbReference type="NCBIfam" id="TIGR00374">
    <property type="entry name" value="flippase-like domain"/>
    <property type="match status" value="1"/>
</dbReference>
<feature type="transmembrane region" description="Helical" evidence="6">
    <location>
        <begin position="53"/>
        <end position="74"/>
    </location>
</feature>
<accession>A0A2G1UNA4</accession>
<keyword evidence="4 6" id="KW-1133">Transmembrane helix</keyword>
<feature type="transmembrane region" description="Helical" evidence="6">
    <location>
        <begin position="174"/>
        <end position="197"/>
    </location>
</feature>
<dbReference type="PANTHER" id="PTHR37693:SF1">
    <property type="entry name" value="INTEGRAL MEMBRANE PROTEIN"/>
    <property type="match status" value="1"/>
</dbReference>
<keyword evidence="3 6" id="KW-0812">Transmembrane</keyword>
<keyword evidence="5 6" id="KW-0472">Membrane</keyword>
<comment type="subcellular location">
    <subcellularLocation>
        <location evidence="1">Cell membrane</location>
        <topology evidence="1">Multi-pass membrane protein</topology>
    </subcellularLocation>
</comment>
<protein>
    <submittedName>
        <fullName evidence="7">TIGR00374 family protein</fullName>
    </submittedName>
</protein>
<evidence type="ECO:0000313" key="7">
    <source>
        <dbReference type="EMBL" id="PHQ15986.1"/>
    </source>
</evidence>
<dbReference type="InterPro" id="IPR022791">
    <property type="entry name" value="L-PG_synthase/AglD"/>
</dbReference>
<evidence type="ECO:0000256" key="1">
    <source>
        <dbReference type="ARBA" id="ARBA00004651"/>
    </source>
</evidence>
<evidence type="ECO:0000256" key="4">
    <source>
        <dbReference type="ARBA" id="ARBA00022989"/>
    </source>
</evidence>
<dbReference type="GO" id="GO:0005886">
    <property type="term" value="C:plasma membrane"/>
    <property type="evidence" value="ECO:0007669"/>
    <property type="project" value="UniProtKB-SubCell"/>
</dbReference>
<evidence type="ECO:0000256" key="2">
    <source>
        <dbReference type="ARBA" id="ARBA00022475"/>
    </source>
</evidence>
<sequence>MTEQTREQATEHYRERTSAGRLMVFALLFIALTAAGLYAVYDQFAGRSLTFDWKLLAPQNLLAILTLLAVYFAADGLRLHYTLRALGYRLPFPVIFRLVFINLFFSNVTPMATGGGFAQVWYLQQHGVSIGRATAATTIRTVLAIAFIFSLTPVFLLTLDVLQGQRLLARIGGVLTVLIVAYLGFFAVVLFRTHWLIGPLARTLDLLHRWHLIGERRHRRWHFKARREMLRFARSFGEYLHGPRHCVVLSVCFTFLFLLSLFSFPALLMVSLDYDVDYLVSVGLMVVTTFIMYFSPTPGASGISEGVFGSFFSGILTPGHLLLVTISWRVLTIYTGMLIGLILMQRGLMQKELTPKSMDTR</sequence>
<evidence type="ECO:0000256" key="3">
    <source>
        <dbReference type="ARBA" id="ARBA00022692"/>
    </source>
</evidence>
<evidence type="ECO:0000256" key="6">
    <source>
        <dbReference type="SAM" id="Phobius"/>
    </source>
</evidence>
<gene>
    <name evidence="7" type="ORF">CLH61_07565</name>
</gene>
<keyword evidence="2" id="KW-1003">Cell membrane</keyword>
<feature type="transmembrane region" description="Helical" evidence="6">
    <location>
        <begin position="142"/>
        <end position="162"/>
    </location>
</feature>
<evidence type="ECO:0000313" key="8">
    <source>
        <dbReference type="Proteomes" id="UP000231409"/>
    </source>
</evidence>
<dbReference type="RefSeq" id="WP_099614090.1">
    <property type="nucleotide sequence ID" value="NZ_KZ319369.1"/>
</dbReference>
<feature type="transmembrane region" description="Helical" evidence="6">
    <location>
        <begin position="95"/>
        <end position="122"/>
    </location>
</feature>
<keyword evidence="8" id="KW-1185">Reference proteome</keyword>
<feature type="transmembrane region" description="Helical" evidence="6">
    <location>
        <begin position="21"/>
        <end position="41"/>
    </location>
</feature>
<name>A0A2G1UNA4_9GAMM</name>
<organism evidence="7 8">
    <name type="scientific">Marinobacter profundi</name>
    <dbReference type="NCBI Taxonomy" id="2666256"/>
    <lineage>
        <taxon>Bacteria</taxon>
        <taxon>Pseudomonadati</taxon>
        <taxon>Pseudomonadota</taxon>
        <taxon>Gammaproteobacteria</taxon>
        <taxon>Pseudomonadales</taxon>
        <taxon>Marinobacteraceae</taxon>
        <taxon>Marinobacter</taxon>
    </lineage>
</organism>
<feature type="transmembrane region" description="Helical" evidence="6">
    <location>
        <begin position="247"/>
        <end position="269"/>
    </location>
</feature>
<feature type="transmembrane region" description="Helical" evidence="6">
    <location>
        <begin position="276"/>
        <end position="295"/>
    </location>
</feature>
<evidence type="ECO:0000256" key="5">
    <source>
        <dbReference type="ARBA" id="ARBA00023136"/>
    </source>
</evidence>
<dbReference type="PANTHER" id="PTHR37693">
    <property type="entry name" value="PHOSPHATIDYLGLYCEROL LYSYLTRANSFERASE"/>
    <property type="match status" value="1"/>
</dbReference>
<dbReference type="Proteomes" id="UP000231409">
    <property type="component" value="Unassembled WGS sequence"/>
</dbReference>
<dbReference type="AlphaFoldDB" id="A0A2G1UNA4"/>